<accession>A0A0A9A0M9</accession>
<sequence length="61" mass="7410">MVCLERKWVYLPGLYLVDQERAVDYTALWYSCGYHYIMVQLWLPLQYMSYSTLLISMLQIH</sequence>
<proteinExistence type="predicted"/>
<protein>
    <submittedName>
        <fullName evidence="1">Uncharacterized protein</fullName>
    </submittedName>
</protein>
<evidence type="ECO:0000313" key="1">
    <source>
        <dbReference type="EMBL" id="JAD44616.1"/>
    </source>
</evidence>
<reference evidence="1" key="2">
    <citation type="journal article" date="2015" name="Data Brief">
        <title>Shoot transcriptome of the giant reed, Arundo donax.</title>
        <authorList>
            <person name="Barrero R.A."/>
            <person name="Guerrero F.D."/>
            <person name="Moolhuijzen P."/>
            <person name="Goolsby J.A."/>
            <person name="Tidwell J."/>
            <person name="Bellgard S.E."/>
            <person name="Bellgard M.I."/>
        </authorList>
    </citation>
    <scope>NUCLEOTIDE SEQUENCE</scope>
    <source>
        <tissue evidence="1">Shoot tissue taken approximately 20 cm above the soil surface</tissue>
    </source>
</reference>
<name>A0A0A9A0M9_ARUDO</name>
<reference evidence="1" key="1">
    <citation type="submission" date="2014-09" db="EMBL/GenBank/DDBJ databases">
        <authorList>
            <person name="Magalhaes I.L.F."/>
            <person name="Oliveira U."/>
            <person name="Santos F.R."/>
            <person name="Vidigal T.H.D.A."/>
            <person name="Brescovit A.D."/>
            <person name="Santos A.J."/>
        </authorList>
    </citation>
    <scope>NUCLEOTIDE SEQUENCE</scope>
    <source>
        <tissue evidence="1">Shoot tissue taken approximately 20 cm above the soil surface</tissue>
    </source>
</reference>
<dbReference type="EMBL" id="GBRH01253279">
    <property type="protein sequence ID" value="JAD44616.1"/>
    <property type="molecule type" value="Transcribed_RNA"/>
</dbReference>
<organism evidence="1">
    <name type="scientific">Arundo donax</name>
    <name type="common">Giant reed</name>
    <name type="synonym">Donax arundinaceus</name>
    <dbReference type="NCBI Taxonomy" id="35708"/>
    <lineage>
        <taxon>Eukaryota</taxon>
        <taxon>Viridiplantae</taxon>
        <taxon>Streptophyta</taxon>
        <taxon>Embryophyta</taxon>
        <taxon>Tracheophyta</taxon>
        <taxon>Spermatophyta</taxon>
        <taxon>Magnoliopsida</taxon>
        <taxon>Liliopsida</taxon>
        <taxon>Poales</taxon>
        <taxon>Poaceae</taxon>
        <taxon>PACMAD clade</taxon>
        <taxon>Arundinoideae</taxon>
        <taxon>Arundineae</taxon>
        <taxon>Arundo</taxon>
    </lineage>
</organism>
<dbReference type="AlphaFoldDB" id="A0A0A9A0M9"/>